<protein>
    <submittedName>
        <fullName evidence="2">Uncharacterized protein</fullName>
    </submittedName>
</protein>
<name>A0A370TED8_9HELO</name>
<evidence type="ECO:0000313" key="3">
    <source>
        <dbReference type="Proteomes" id="UP000254866"/>
    </source>
</evidence>
<dbReference type="OrthoDB" id="3587562at2759"/>
<gene>
    <name evidence="2" type="ORF">BP5553_08491</name>
</gene>
<reference evidence="2 3" key="1">
    <citation type="journal article" date="2018" name="IMA Fungus">
        <title>IMA Genome-F 9: Draft genome sequence of Annulohypoxylon stygium, Aspergillus mulundensis, Berkeleyomyces basicola (syn. Thielaviopsis basicola), Ceratocystis smalleyi, two Cercospora beticola strains, Coleophoma cylindrospora, Fusarium fracticaudum, Phialophora cf. hyalina, and Morchella septimelata.</title>
        <authorList>
            <person name="Wingfield B.D."/>
            <person name="Bills G.F."/>
            <person name="Dong Y."/>
            <person name="Huang W."/>
            <person name="Nel W.J."/>
            <person name="Swalarsk-Parry B.S."/>
            <person name="Vaghefi N."/>
            <person name="Wilken P.M."/>
            <person name="An Z."/>
            <person name="de Beer Z.W."/>
            <person name="De Vos L."/>
            <person name="Chen L."/>
            <person name="Duong T.A."/>
            <person name="Gao Y."/>
            <person name="Hammerbacher A."/>
            <person name="Kikkert J.R."/>
            <person name="Li Y."/>
            <person name="Li H."/>
            <person name="Li K."/>
            <person name="Li Q."/>
            <person name="Liu X."/>
            <person name="Ma X."/>
            <person name="Naidoo K."/>
            <person name="Pethybridge S.J."/>
            <person name="Sun J."/>
            <person name="Steenkamp E.T."/>
            <person name="van der Nest M.A."/>
            <person name="van Wyk S."/>
            <person name="Wingfield M.J."/>
            <person name="Xiong C."/>
            <person name="Yue Q."/>
            <person name="Zhang X."/>
        </authorList>
    </citation>
    <scope>NUCLEOTIDE SEQUENCE [LARGE SCALE GENOMIC DNA]</scope>
    <source>
        <strain evidence="2 3">BP 5553</strain>
    </source>
</reference>
<sequence>MNDSTTTEVPNPHNKTQAELLDLVNAYAKKHGPPAESYDGAKNTLFGWTDDGNGVWVLPANQANFKRFEDIAGSRPRLSQCEIMELAGAEFFADWKDSDRARAVKEARPQATDEDNGARDPIM</sequence>
<evidence type="ECO:0000256" key="1">
    <source>
        <dbReference type="SAM" id="MobiDB-lite"/>
    </source>
</evidence>
<dbReference type="EMBL" id="NPIC01000009">
    <property type="protein sequence ID" value="RDL33052.1"/>
    <property type="molecule type" value="Genomic_DNA"/>
</dbReference>
<evidence type="ECO:0000313" key="2">
    <source>
        <dbReference type="EMBL" id="RDL33052.1"/>
    </source>
</evidence>
<feature type="region of interest" description="Disordered" evidence="1">
    <location>
        <begin position="102"/>
        <end position="123"/>
    </location>
</feature>
<keyword evidence="3" id="KW-1185">Reference proteome</keyword>
<accession>A0A370TED8</accession>
<dbReference type="RefSeq" id="XP_031866545.1">
    <property type="nucleotide sequence ID" value="XM_032017114.1"/>
</dbReference>
<dbReference type="AlphaFoldDB" id="A0A370TED8"/>
<comment type="caution">
    <text evidence="2">The sequence shown here is derived from an EMBL/GenBank/DDBJ whole genome shotgun (WGS) entry which is preliminary data.</text>
</comment>
<organism evidence="2 3">
    <name type="scientific">Venustampulla echinocandica</name>
    <dbReference type="NCBI Taxonomy" id="2656787"/>
    <lineage>
        <taxon>Eukaryota</taxon>
        <taxon>Fungi</taxon>
        <taxon>Dikarya</taxon>
        <taxon>Ascomycota</taxon>
        <taxon>Pezizomycotina</taxon>
        <taxon>Leotiomycetes</taxon>
        <taxon>Helotiales</taxon>
        <taxon>Pleuroascaceae</taxon>
        <taxon>Venustampulla</taxon>
    </lineage>
</organism>
<dbReference type="GeneID" id="43601340"/>
<proteinExistence type="predicted"/>
<dbReference type="Proteomes" id="UP000254866">
    <property type="component" value="Unassembled WGS sequence"/>
</dbReference>